<feature type="region of interest" description="Disordered" evidence="1">
    <location>
        <begin position="164"/>
        <end position="210"/>
    </location>
</feature>
<name>A0A8T0XHA9_PANVG</name>
<evidence type="ECO:0000256" key="1">
    <source>
        <dbReference type="SAM" id="MobiDB-lite"/>
    </source>
</evidence>
<reference evidence="2" key="1">
    <citation type="submission" date="2020-05" db="EMBL/GenBank/DDBJ databases">
        <title>WGS assembly of Panicum virgatum.</title>
        <authorList>
            <person name="Lovell J.T."/>
            <person name="Jenkins J."/>
            <person name="Shu S."/>
            <person name="Juenger T.E."/>
            <person name="Schmutz J."/>
        </authorList>
    </citation>
    <scope>NUCLEOTIDE SEQUENCE</scope>
    <source>
        <strain evidence="2">AP13</strain>
    </source>
</reference>
<feature type="region of interest" description="Disordered" evidence="1">
    <location>
        <begin position="1"/>
        <end position="43"/>
    </location>
</feature>
<evidence type="ECO:0000313" key="2">
    <source>
        <dbReference type="EMBL" id="KAG2658645.1"/>
    </source>
</evidence>
<gene>
    <name evidence="2" type="ORF">PVAP13_1KG288505</name>
</gene>
<feature type="compositionally biased region" description="Basic residues" evidence="1">
    <location>
        <begin position="164"/>
        <end position="178"/>
    </location>
</feature>
<dbReference type="Proteomes" id="UP000823388">
    <property type="component" value="Chromosome 1K"/>
</dbReference>
<comment type="caution">
    <text evidence="2">The sequence shown here is derived from an EMBL/GenBank/DDBJ whole genome shotgun (WGS) entry which is preliminary data.</text>
</comment>
<sequence>MHARLPRPRHAPGRPRTVHARTHARRGRLTCSQPARAHRRRPRSLLCARKALGTSCRDVARPAHRQPRQPSRTPCLLYMRHAPWPTRPRALTPARPRARPLTRSTMRPYLSPRPASCKTGRHRARRATALCEPLLLRTRSLRTACRAAHRDIRSRSSPPLAYARTRHAPHRHHRRTARRLPALTPEPASRAHVHAPPSPPTVLCTPTRDTSGTARRALRCQAAQHHWPARQACPRRPITQRRLVARAAAPRHEQAAGAPLMAPRDARRPAPTRHLLAPLPTAFPRL</sequence>
<keyword evidence="3" id="KW-1185">Reference proteome</keyword>
<protein>
    <submittedName>
        <fullName evidence="2">Uncharacterized protein</fullName>
    </submittedName>
</protein>
<feature type="region of interest" description="Disordered" evidence="1">
    <location>
        <begin position="249"/>
        <end position="286"/>
    </location>
</feature>
<evidence type="ECO:0000313" key="3">
    <source>
        <dbReference type="Proteomes" id="UP000823388"/>
    </source>
</evidence>
<proteinExistence type="predicted"/>
<dbReference type="AlphaFoldDB" id="A0A8T0XHA9"/>
<dbReference type="EMBL" id="CM029037">
    <property type="protein sequence ID" value="KAG2658645.1"/>
    <property type="molecule type" value="Genomic_DNA"/>
</dbReference>
<feature type="compositionally biased region" description="Basic residues" evidence="1">
    <location>
        <begin position="1"/>
        <end position="28"/>
    </location>
</feature>
<organism evidence="2 3">
    <name type="scientific">Panicum virgatum</name>
    <name type="common">Blackwell switchgrass</name>
    <dbReference type="NCBI Taxonomy" id="38727"/>
    <lineage>
        <taxon>Eukaryota</taxon>
        <taxon>Viridiplantae</taxon>
        <taxon>Streptophyta</taxon>
        <taxon>Embryophyta</taxon>
        <taxon>Tracheophyta</taxon>
        <taxon>Spermatophyta</taxon>
        <taxon>Magnoliopsida</taxon>
        <taxon>Liliopsida</taxon>
        <taxon>Poales</taxon>
        <taxon>Poaceae</taxon>
        <taxon>PACMAD clade</taxon>
        <taxon>Panicoideae</taxon>
        <taxon>Panicodae</taxon>
        <taxon>Paniceae</taxon>
        <taxon>Panicinae</taxon>
        <taxon>Panicum</taxon>
        <taxon>Panicum sect. Hiantes</taxon>
    </lineage>
</organism>
<accession>A0A8T0XHA9</accession>